<name>A0A917QSY4_9ACTN</name>
<dbReference type="Proteomes" id="UP000645217">
    <property type="component" value="Unassembled WGS sequence"/>
</dbReference>
<dbReference type="EMBL" id="BMNT01000003">
    <property type="protein sequence ID" value="GGK66085.1"/>
    <property type="molecule type" value="Genomic_DNA"/>
</dbReference>
<proteinExistence type="predicted"/>
<reference evidence="2" key="2">
    <citation type="submission" date="2020-09" db="EMBL/GenBank/DDBJ databases">
        <authorList>
            <person name="Sun Q."/>
            <person name="Ohkuma M."/>
        </authorList>
    </citation>
    <scope>NUCLEOTIDE SEQUENCE</scope>
    <source>
        <strain evidence="2">JCM 13064</strain>
    </source>
</reference>
<accession>A0A917QSY4</accession>
<protein>
    <submittedName>
        <fullName evidence="2">Uncharacterized protein</fullName>
    </submittedName>
</protein>
<sequence length="77" mass="8057">MGANVGFTDPIRSGHSETPPEDPGGPALWHETFRHHPRVKVSATGTGAASARGGGQRVQARARPSFQTRATIGTPGR</sequence>
<keyword evidence="3" id="KW-1185">Reference proteome</keyword>
<dbReference type="AlphaFoldDB" id="A0A917QSY4"/>
<feature type="region of interest" description="Disordered" evidence="1">
    <location>
        <begin position="42"/>
        <end position="77"/>
    </location>
</feature>
<comment type="caution">
    <text evidence="2">The sequence shown here is derived from an EMBL/GenBank/DDBJ whole genome shotgun (WGS) entry which is preliminary data.</text>
</comment>
<feature type="region of interest" description="Disordered" evidence="1">
    <location>
        <begin position="1"/>
        <end position="30"/>
    </location>
</feature>
<evidence type="ECO:0000313" key="2">
    <source>
        <dbReference type="EMBL" id="GGK66085.1"/>
    </source>
</evidence>
<evidence type="ECO:0000256" key="1">
    <source>
        <dbReference type="SAM" id="MobiDB-lite"/>
    </source>
</evidence>
<organism evidence="2 3">
    <name type="scientific">Sphaerisporangium melleum</name>
    <dbReference type="NCBI Taxonomy" id="321316"/>
    <lineage>
        <taxon>Bacteria</taxon>
        <taxon>Bacillati</taxon>
        <taxon>Actinomycetota</taxon>
        <taxon>Actinomycetes</taxon>
        <taxon>Streptosporangiales</taxon>
        <taxon>Streptosporangiaceae</taxon>
        <taxon>Sphaerisporangium</taxon>
    </lineage>
</organism>
<feature type="compositionally biased region" description="Low complexity" evidence="1">
    <location>
        <begin position="42"/>
        <end position="63"/>
    </location>
</feature>
<evidence type="ECO:0000313" key="3">
    <source>
        <dbReference type="Proteomes" id="UP000645217"/>
    </source>
</evidence>
<gene>
    <name evidence="2" type="ORF">GCM10007964_06420</name>
</gene>
<reference evidence="2" key="1">
    <citation type="journal article" date="2014" name="Int. J. Syst. Evol. Microbiol.">
        <title>Complete genome sequence of Corynebacterium casei LMG S-19264T (=DSM 44701T), isolated from a smear-ripened cheese.</title>
        <authorList>
            <consortium name="US DOE Joint Genome Institute (JGI-PGF)"/>
            <person name="Walter F."/>
            <person name="Albersmeier A."/>
            <person name="Kalinowski J."/>
            <person name="Ruckert C."/>
        </authorList>
    </citation>
    <scope>NUCLEOTIDE SEQUENCE</scope>
    <source>
        <strain evidence="2">JCM 13064</strain>
    </source>
</reference>